<dbReference type="AlphaFoldDB" id="A0A6I6IT94"/>
<proteinExistence type="inferred from homology"/>
<dbReference type="InterPro" id="IPR006311">
    <property type="entry name" value="TAT_signal"/>
</dbReference>
<sequence length="527" mass="58214">MEDRKLAVLKERAQSGISRRDFMRSAATAGLSVAMAGGLWSEALAMTPQKGGSLKAGADGGASTDTFNPLEMAGADHPTMSILSSYDTLVEIDENGTPQPSLAESWEGNADGTWAIKLRQGVEFHNGKTLTADDVVWSLNQHLSENNRAAEAQQIVQNFEELRADGPDTVIIKQKEVNFDLPTHLSAFALLIGAEGTEDWTVGGTGPYVTEDWQPGVQYLGRKFANYYREDDGHFDEVELLNITDPGARMSGLLSNTLHAIGSPETKTAGRLADAPGFELVQVSATQHYTCDMRADMDPFTNGHLRNAVKWGINRQEIVDKVLSGYGTVGNDLPISSGQQFYNDQLEQREYDPDKARFHLKQAGFDAIDLTLSTSDGAFGGAVDAAVLMQSSMADAGMNVEVDRRPADGYWSEVWLQVPWCMVYWNGRPTIDWMFSSTYTSESDWNSSAFRNATFDGLLVSARAEPDEAKRREMYHEAQRLFWEESGTSVFAFANILIGHSDKLAHGPVGVSRRMDDSRLHRRWWMA</sequence>
<evidence type="ECO:0000313" key="5">
    <source>
        <dbReference type="Proteomes" id="UP000428330"/>
    </source>
</evidence>
<dbReference type="Gene3D" id="3.40.190.10">
    <property type="entry name" value="Periplasmic binding protein-like II"/>
    <property type="match status" value="1"/>
</dbReference>
<feature type="domain" description="Solute-binding protein family 5" evidence="3">
    <location>
        <begin position="97"/>
        <end position="446"/>
    </location>
</feature>
<dbReference type="RefSeq" id="WP_157707793.1">
    <property type="nucleotide sequence ID" value="NZ_CP034348.1"/>
</dbReference>
<dbReference type="GO" id="GO:1904680">
    <property type="term" value="F:peptide transmembrane transporter activity"/>
    <property type="evidence" value="ECO:0007669"/>
    <property type="project" value="TreeGrafter"/>
</dbReference>
<dbReference type="PROSITE" id="PS51318">
    <property type="entry name" value="TAT"/>
    <property type="match status" value="1"/>
</dbReference>
<dbReference type="InterPro" id="IPR039424">
    <property type="entry name" value="SBP_5"/>
</dbReference>
<dbReference type="EMBL" id="CP034348">
    <property type="protein sequence ID" value="QGX99113.1"/>
    <property type="molecule type" value="Genomic_DNA"/>
</dbReference>
<dbReference type="Gene3D" id="3.10.105.10">
    <property type="entry name" value="Dipeptide-binding Protein, Domain 3"/>
    <property type="match status" value="1"/>
</dbReference>
<dbReference type="GO" id="GO:0030288">
    <property type="term" value="C:outer membrane-bounded periplasmic space"/>
    <property type="evidence" value="ECO:0007669"/>
    <property type="project" value="UniProtKB-ARBA"/>
</dbReference>
<comment type="subcellular location">
    <subcellularLocation>
        <location evidence="1">Periplasm</location>
    </subcellularLocation>
</comment>
<protein>
    <submittedName>
        <fullName evidence="4">Twin-arginine translocation signal domain-containing protein</fullName>
    </submittedName>
</protein>
<evidence type="ECO:0000259" key="3">
    <source>
        <dbReference type="Pfam" id="PF00496"/>
    </source>
</evidence>
<dbReference type="PIRSF" id="PIRSF002741">
    <property type="entry name" value="MppA"/>
    <property type="match status" value="1"/>
</dbReference>
<dbReference type="OrthoDB" id="9803988at2"/>
<organism evidence="4 5">
    <name type="scientific">Roseovarius faecimaris</name>
    <dbReference type="NCBI Taxonomy" id="2494550"/>
    <lineage>
        <taxon>Bacteria</taxon>
        <taxon>Pseudomonadati</taxon>
        <taxon>Pseudomonadota</taxon>
        <taxon>Alphaproteobacteria</taxon>
        <taxon>Rhodobacterales</taxon>
        <taxon>Roseobacteraceae</taxon>
        <taxon>Roseovarius</taxon>
    </lineage>
</organism>
<dbReference type="InterPro" id="IPR030678">
    <property type="entry name" value="Peptide/Ni-bd"/>
</dbReference>
<evidence type="ECO:0000256" key="2">
    <source>
        <dbReference type="ARBA" id="ARBA00005695"/>
    </source>
</evidence>
<dbReference type="GO" id="GO:0015833">
    <property type="term" value="P:peptide transport"/>
    <property type="evidence" value="ECO:0007669"/>
    <property type="project" value="TreeGrafter"/>
</dbReference>
<reference evidence="5" key="1">
    <citation type="submission" date="2018-12" db="EMBL/GenBank/DDBJ databases">
        <title>Complete genome sequence of Roseovarius sp. MME-070.</title>
        <authorList>
            <person name="Nam Y.-D."/>
            <person name="Kang J."/>
            <person name="Chung W.-H."/>
            <person name="Park Y.S."/>
        </authorList>
    </citation>
    <scope>NUCLEOTIDE SEQUENCE [LARGE SCALE GENOMIC DNA]</scope>
    <source>
        <strain evidence="5">MME-070</strain>
    </source>
</reference>
<accession>A0A6I6IT94</accession>
<comment type="similarity">
    <text evidence="2">Belongs to the bacterial solute-binding protein 5 family.</text>
</comment>
<evidence type="ECO:0000256" key="1">
    <source>
        <dbReference type="ARBA" id="ARBA00004418"/>
    </source>
</evidence>
<dbReference type="NCBIfam" id="TIGR01409">
    <property type="entry name" value="TAT_signal_seq"/>
    <property type="match status" value="1"/>
</dbReference>
<dbReference type="KEGG" id="rom:EI983_12875"/>
<dbReference type="PANTHER" id="PTHR30290">
    <property type="entry name" value="PERIPLASMIC BINDING COMPONENT OF ABC TRANSPORTER"/>
    <property type="match status" value="1"/>
</dbReference>
<dbReference type="SUPFAM" id="SSF53850">
    <property type="entry name" value="Periplasmic binding protein-like II"/>
    <property type="match status" value="1"/>
</dbReference>
<dbReference type="CDD" id="cd08503">
    <property type="entry name" value="PBP2_NikA_DppA_OppA_like_17"/>
    <property type="match status" value="1"/>
</dbReference>
<name>A0A6I6IT94_9RHOB</name>
<keyword evidence="5" id="KW-1185">Reference proteome</keyword>
<dbReference type="InterPro" id="IPR019546">
    <property type="entry name" value="TAT_signal_bac_arc"/>
</dbReference>
<dbReference type="Pfam" id="PF00496">
    <property type="entry name" value="SBP_bac_5"/>
    <property type="match status" value="1"/>
</dbReference>
<dbReference type="GO" id="GO:0043190">
    <property type="term" value="C:ATP-binding cassette (ABC) transporter complex"/>
    <property type="evidence" value="ECO:0007669"/>
    <property type="project" value="InterPro"/>
</dbReference>
<gene>
    <name evidence="4" type="ORF">EI983_12875</name>
</gene>
<dbReference type="Proteomes" id="UP000428330">
    <property type="component" value="Chromosome"/>
</dbReference>
<dbReference type="InterPro" id="IPR000914">
    <property type="entry name" value="SBP_5_dom"/>
</dbReference>
<evidence type="ECO:0000313" key="4">
    <source>
        <dbReference type="EMBL" id="QGX99113.1"/>
    </source>
</evidence>